<keyword evidence="6 8" id="KW-0547">Nucleotide-binding</keyword>
<dbReference type="FunFam" id="2.60.120.10:FF:000039">
    <property type="entry name" value="cAMP-dependent protein kinase regulatory subunit"/>
    <property type="match status" value="1"/>
</dbReference>
<dbReference type="PRINTS" id="PR00103">
    <property type="entry name" value="CAMPKINASE"/>
</dbReference>
<dbReference type="FunFam" id="2.60.120.10:FF:000006">
    <property type="entry name" value="cAMP-dependent protein kinase type I-alpha regulatory subunit"/>
    <property type="match status" value="1"/>
</dbReference>
<comment type="similarity">
    <text evidence="1 8">Belongs to the cAMP-dependent kinase regulatory chain family.</text>
</comment>
<dbReference type="GO" id="GO:0005829">
    <property type="term" value="C:cytosol"/>
    <property type="evidence" value="ECO:0007669"/>
    <property type="project" value="TreeGrafter"/>
</dbReference>
<dbReference type="PROSITE" id="PS50042">
    <property type="entry name" value="CNMP_BINDING_3"/>
    <property type="match status" value="2"/>
</dbReference>
<feature type="binding site" evidence="9">
    <location>
        <position position="389"/>
    </location>
    <ligand>
        <name>3',5'-cyclic AMP</name>
        <dbReference type="ChEBI" id="CHEBI:58165"/>
        <label>2</label>
    </ligand>
</feature>
<gene>
    <name evidence="12" type="ORF">O0I10_008151</name>
</gene>
<evidence type="ECO:0000256" key="5">
    <source>
        <dbReference type="ARBA" id="ARBA00022737"/>
    </source>
</evidence>
<evidence type="ECO:0000256" key="7">
    <source>
        <dbReference type="ARBA" id="ARBA00023149"/>
    </source>
</evidence>
<dbReference type="InterPro" id="IPR050503">
    <property type="entry name" value="cAMP-dep_PK_reg_su-like"/>
</dbReference>
<feature type="binding site" evidence="9">
    <location>
        <position position="380"/>
    </location>
    <ligand>
        <name>3',5'-cyclic AMP</name>
        <dbReference type="ChEBI" id="CHEBI:58165"/>
        <label>2</label>
    </ligand>
</feature>
<dbReference type="GO" id="GO:0005952">
    <property type="term" value="C:cAMP-dependent protein kinase complex"/>
    <property type="evidence" value="ECO:0007669"/>
    <property type="project" value="InterPro"/>
</dbReference>
<evidence type="ECO:0000313" key="12">
    <source>
        <dbReference type="EMBL" id="KAJ8656138.1"/>
    </source>
</evidence>
<keyword evidence="3" id="KW-0597">Phosphoprotein</keyword>
<evidence type="ECO:0000256" key="8">
    <source>
        <dbReference type="PIRNR" id="PIRNR000548"/>
    </source>
</evidence>
<feature type="compositionally biased region" description="Polar residues" evidence="10">
    <location>
        <begin position="92"/>
        <end position="109"/>
    </location>
</feature>
<sequence>MATMEYSAILSELDHAVKSNQPRDILQFCCDFFHTKLAQQRQTWMEQDPQAPPVEVMEEVAHHPMDQVHPTAAAAPSPSNDITMFAPAGSPLSDQPMPTLQSSCGPYSSTDDDDDDDDDDDISEGDDVFTSELPDFATLCQHHNRGRRTSVSAESMTPSKKRGQLFQMPVIPKTQQQRERIREAIANNFLFRSLDENQYEDVVNAMSEKRVQPDEKVIQQGDVVGDYFYIVEQGTLDCFINDQHVVAYGPGGSFGELALMYNSPRAATIVATSHGVLWALDRVTFRRILMENTAQKRYMYETFLAEVPILASLDAYERYKIADALETVYFNEGDTVIQQGTVGENFYLIEAGEAGVYQVDPVTGVQTQVNCLAKGAYFGELALLNDSPRAATVIAHGRLRCATLGKRGFKRLLGPIMDILKRNSENYARVMGSVE</sequence>
<dbReference type="GO" id="GO:0033554">
    <property type="term" value="P:cellular response to stress"/>
    <property type="evidence" value="ECO:0007669"/>
    <property type="project" value="UniProtKB-ARBA"/>
</dbReference>
<evidence type="ECO:0000256" key="9">
    <source>
        <dbReference type="PIRSR" id="PIRSR000548-1"/>
    </source>
</evidence>
<feature type="region of interest" description="Disordered" evidence="10">
    <location>
        <begin position="70"/>
        <end position="163"/>
    </location>
</feature>
<dbReference type="PIRSF" id="PIRSF000548">
    <property type="entry name" value="PK_regulatory"/>
    <property type="match status" value="1"/>
</dbReference>
<protein>
    <recommendedName>
        <fullName evidence="2 8">cAMP-dependent protein kinase regulatory subunit</fullName>
    </recommendedName>
</protein>
<feature type="compositionally biased region" description="Polar residues" evidence="10">
    <location>
        <begin position="149"/>
        <end position="158"/>
    </location>
</feature>
<proteinExistence type="inferred from homology"/>
<name>A0AAD7XX32_9FUNG</name>
<evidence type="ECO:0000313" key="13">
    <source>
        <dbReference type="Proteomes" id="UP001234581"/>
    </source>
</evidence>
<dbReference type="GO" id="GO:0004862">
    <property type="term" value="F:cAMP-dependent protein kinase inhibitor activity"/>
    <property type="evidence" value="ECO:0007669"/>
    <property type="project" value="TreeGrafter"/>
</dbReference>
<keyword evidence="7 8" id="KW-0114">cAMP</keyword>
<evidence type="ECO:0000256" key="6">
    <source>
        <dbReference type="ARBA" id="ARBA00022741"/>
    </source>
</evidence>
<feature type="compositionally biased region" description="Acidic residues" evidence="10">
    <location>
        <begin position="110"/>
        <end position="129"/>
    </location>
</feature>
<feature type="binding site" evidence="9">
    <location>
        <position position="265"/>
    </location>
    <ligand>
        <name>3',5'-cyclic AMP</name>
        <dbReference type="ChEBI" id="CHEBI:58165"/>
        <label>1</label>
    </ligand>
</feature>
<dbReference type="InterPro" id="IPR012198">
    <property type="entry name" value="cAMP_dep_PK_reg_su"/>
</dbReference>
<keyword evidence="13" id="KW-1185">Reference proteome</keyword>
<dbReference type="InterPro" id="IPR018488">
    <property type="entry name" value="cNMP-bd_CS"/>
</dbReference>
<dbReference type="PROSITE" id="PS00888">
    <property type="entry name" value="CNMP_BINDING_1"/>
    <property type="match status" value="1"/>
</dbReference>
<keyword evidence="5" id="KW-0677">Repeat</keyword>
<dbReference type="Pfam" id="PF02197">
    <property type="entry name" value="RIIa"/>
    <property type="match status" value="1"/>
</dbReference>
<dbReference type="PROSITE" id="PS00889">
    <property type="entry name" value="CNMP_BINDING_2"/>
    <property type="match status" value="2"/>
</dbReference>
<evidence type="ECO:0000256" key="3">
    <source>
        <dbReference type="ARBA" id="ARBA00022553"/>
    </source>
</evidence>
<evidence type="ECO:0000256" key="2">
    <source>
        <dbReference type="ARBA" id="ARBA00020355"/>
    </source>
</evidence>
<evidence type="ECO:0000256" key="10">
    <source>
        <dbReference type="SAM" id="MobiDB-lite"/>
    </source>
</evidence>
<dbReference type="GO" id="GO:0030552">
    <property type="term" value="F:cAMP binding"/>
    <property type="evidence" value="ECO:0007669"/>
    <property type="project" value="UniProtKB-KW"/>
</dbReference>
<evidence type="ECO:0000256" key="1">
    <source>
        <dbReference type="ARBA" id="ARBA00005753"/>
    </source>
</evidence>
<dbReference type="InterPro" id="IPR003117">
    <property type="entry name" value="cAMP_dep_PK_reg_su_I/II_a/b"/>
</dbReference>
<evidence type="ECO:0000259" key="11">
    <source>
        <dbReference type="PROSITE" id="PS50042"/>
    </source>
</evidence>
<dbReference type="SMART" id="SM00394">
    <property type="entry name" value="RIIa"/>
    <property type="match status" value="1"/>
</dbReference>
<reference evidence="12 13" key="1">
    <citation type="submission" date="2023-03" db="EMBL/GenBank/DDBJ databases">
        <title>Genome sequence of Lichtheimia ornata CBS 291.66.</title>
        <authorList>
            <person name="Mohabir J.T."/>
            <person name="Shea T.P."/>
            <person name="Kurbessoian T."/>
            <person name="Berby B."/>
            <person name="Fontaine J."/>
            <person name="Livny J."/>
            <person name="Gnirke A."/>
            <person name="Stajich J.E."/>
            <person name="Cuomo C.A."/>
        </authorList>
    </citation>
    <scope>NUCLEOTIDE SEQUENCE [LARGE SCALE GENOMIC DNA]</scope>
    <source>
        <strain evidence="12">CBS 291.66</strain>
    </source>
</reference>
<dbReference type="RefSeq" id="XP_058341051.1">
    <property type="nucleotide sequence ID" value="XM_058488158.1"/>
</dbReference>
<comment type="caution">
    <text evidence="12">The sequence shown here is derived from an EMBL/GenBank/DDBJ whole genome shotgun (WGS) entry which is preliminary data.</text>
</comment>
<dbReference type="InterPro" id="IPR014710">
    <property type="entry name" value="RmlC-like_jellyroll"/>
</dbReference>
<dbReference type="SUPFAM" id="SSF51206">
    <property type="entry name" value="cAMP-binding domain-like"/>
    <property type="match status" value="2"/>
</dbReference>
<dbReference type="AlphaFoldDB" id="A0AAD7XX32"/>
<dbReference type="PANTHER" id="PTHR11635:SF152">
    <property type="entry name" value="CAMP-DEPENDENT PROTEIN KINASE TYPE I REGULATORY SUBUNIT-RELATED"/>
    <property type="match status" value="1"/>
</dbReference>
<dbReference type="GO" id="GO:0005634">
    <property type="term" value="C:nucleus"/>
    <property type="evidence" value="ECO:0007669"/>
    <property type="project" value="TreeGrafter"/>
</dbReference>
<dbReference type="SMART" id="SM00100">
    <property type="entry name" value="cNMP"/>
    <property type="match status" value="2"/>
</dbReference>
<dbReference type="GeneID" id="83215558"/>
<dbReference type="InterPro" id="IPR018490">
    <property type="entry name" value="cNMP-bd_dom_sf"/>
</dbReference>
<dbReference type="CDD" id="cd00038">
    <property type="entry name" value="CAP_ED"/>
    <property type="match status" value="2"/>
</dbReference>
<dbReference type="EMBL" id="JARTCD010000042">
    <property type="protein sequence ID" value="KAJ8656138.1"/>
    <property type="molecule type" value="Genomic_DNA"/>
</dbReference>
<dbReference type="GO" id="GO:0034236">
    <property type="term" value="F:protein kinase A catalytic subunit binding"/>
    <property type="evidence" value="ECO:0007669"/>
    <property type="project" value="TreeGrafter"/>
</dbReference>
<evidence type="ECO:0000256" key="4">
    <source>
        <dbReference type="ARBA" id="ARBA00022566"/>
    </source>
</evidence>
<keyword evidence="4 8" id="KW-0116">cAMP-binding</keyword>
<dbReference type="CDD" id="cd12098">
    <property type="entry name" value="DD_R_ScPKA-like"/>
    <property type="match status" value="1"/>
</dbReference>
<accession>A0AAD7XX32</accession>
<feature type="domain" description="Cyclic nucleotide-binding" evidence="11">
    <location>
        <begin position="309"/>
        <end position="430"/>
    </location>
</feature>
<organism evidence="12 13">
    <name type="scientific">Lichtheimia ornata</name>
    <dbReference type="NCBI Taxonomy" id="688661"/>
    <lineage>
        <taxon>Eukaryota</taxon>
        <taxon>Fungi</taxon>
        <taxon>Fungi incertae sedis</taxon>
        <taxon>Mucoromycota</taxon>
        <taxon>Mucoromycotina</taxon>
        <taxon>Mucoromycetes</taxon>
        <taxon>Mucorales</taxon>
        <taxon>Lichtheimiaceae</taxon>
        <taxon>Lichtheimia</taxon>
    </lineage>
</organism>
<dbReference type="Proteomes" id="UP001234581">
    <property type="component" value="Unassembled WGS sequence"/>
</dbReference>
<dbReference type="InterPro" id="IPR000595">
    <property type="entry name" value="cNMP-bd_dom"/>
</dbReference>
<comment type="subunit">
    <text evidence="8">Tetramer, composed of 2 regulatory (R) and 2 catalytic (C) subunits. In the presence of cAMP it dissociates into 2 active monomeric C subunits and an R dimer.</text>
</comment>
<dbReference type="Pfam" id="PF00027">
    <property type="entry name" value="cNMP_binding"/>
    <property type="match status" value="2"/>
</dbReference>
<dbReference type="Gene3D" id="2.60.120.10">
    <property type="entry name" value="Jelly Rolls"/>
    <property type="match status" value="2"/>
</dbReference>
<feature type="binding site" evidence="9">
    <location>
        <position position="256"/>
    </location>
    <ligand>
        <name>3',5'-cyclic AMP</name>
        <dbReference type="ChEBI" id="CHEBI:58165"/>
        <label>1</label>
    </ligand>
</feature>
<dbReference type="PANTHER" id="PTHR11635">
    <property type="entry name" value="CAMP-DEPENDENT PROTEIN KINASE REGULATORY CHAIN"/>
    <property type="match status" value="1"/>
</dbReference>
<feature type="domain" description="Cyclic nucleotide-binding" evidence="11">
    <location>
        <begin position="190"/>
        <end position="306"/>
    </location>
</feature>